<dbReference type="AlphaFoldDB" id="A0A9D1QU79"/>
<evidence type="ECO:0000256" key="2">
    <source>
        <dbReference type="SAM" id="MobiDB-lite"/>
    </source>
</evidence>
<dbReference type="Proteomes" id="UP000886822">
    <property type="component" value="Unassembled WGS sequence"/>
</dbReference>
<proteinExistence type="predicted"/>
<evidence type="ECO:0000256" key="1">
    <source>
        <dbReference type="ARBA" id="ARBA00022737"/>
    </source>
</evidence>
<comment type="caution">
    <text evidence="4">The sequence shown here is derived from an EMBL/GenBank/DDBJ whole genome shotgun (WGS) entry which is preliminary data.</text>
</comment>
<gene>
    <name evidence="4" type="ORF">H9875_06960</name>
</gene>
<feature type="compositionally biased region" description="Polar residues" evidence="2">
    <location>
        <begin position="368"/>
        <end position="377"/>
    </location>
</feature>
<organism evidence="4 5">
    <name type="scientific">Candidatus Levilactobacillus faecigallinarum</name>
    <dbReference type="NCBI Taxonomy" id="2838638"/>
    <lineage>
        <taxon>Bacteria</taxon>
        <taxon>Bacillati</taxon>
        <taxon>Bacillota</taxon>
        <taxon>Bacilli</taxon>
        <taxon>Lactobacillales</taxon>
        <taxon>Lactobacillaceae</taxon>
        <taxon>Levilactobacillus</taxon>
    </lineage>
</organism>
<keyword evidence="1" id="KW-0677">Repeat</keyword>
<feature type="compositionally biased region" description="Polar residues" evidence="2">
    <location>
        <begin position="55"/>
        <end position="86"/>
    </location>
</feature>
<dbReference type="Gene3D" id="3.10.20.320">
    <property type="entry name" value="Putative peptidoglycan bound protein (lpxtg motif)"/>
    <property type="match status" value="1"/>
</dbReference>
<evidence type="ECO:0000259" key="3">
    <source>
        <dbReference type="Pfam" id="PF06458"/>
    </source>
</evidence>
<reference evidence="4" key="2">
    <citation type="submission" date="2021-04" db="EMBL/GenBank/DDBJ databases">
        <authorList>
            <person name="Gilroy R."/>
        </authorList>
    </citation>
    <scope>NUCLEOTIDE SEQUENCE</scope>
    <source>
        <strain evidence="4">CHK173-259</strain>
    </source>
</reference>
<evidence type="ECO:0000313" key="4">
    <source>
        <dbReference type="EMBL" id="HIW72352.1"/>
    </source>
</evidence>
<protein>
    <submittedName>
        <fullName evidence="4">MucBP domain-containing protein</fullName>
    </submittedName>
</protein>
<feature type="domain" description="MucBP" evidence="3">
    <location>
        <begin position="120"/>
        <end position="183"/>
    </location>
</feature>
<dbReference type="EMBL" id="DXGJ01000053">
    <property type="protein sequence ID" value="HIW72352.1"/>
    <property type="molecule type" value="Genomic_DNA"/>
</dbReference>
<reference evidence="4" key="1">
    <citation type="journal article" date="2021" name="PeerJ">
        <title>Extensive microbial diversity within the chicken gut microbiome revealed by metagenomics and culture.</title>
        <authorList>
            <person name="Gilroy R."/>
            <person name="Ravi A."/>
            <person name="Getino M."/>
            <person name="Pursley I."/>
            <person name="Horton D.L."/>
            <person name="Alikhan N.F."/>
            <person name="Baker D."/>
            <person name="Gharbi K."/>
            <person name="Hall N."/>
            <person name="Watson M."/>
            <person name="Adriaenssens E.M."/>
            <person name="Foster-Nyarko E."/>
            <person name="Jarju S."/>
            <person name="Secka A."/>
            <person name="Antonio M."/>
            <person name="Oren A."/>
            <person name="Chaudhuri R.R."/>
            <person name="La Ragione R."/>
            <person name="Hildebrand F."/>
            <person name="Pallen M.J."/>
        </authorList>
    </citation>
    <scope>NUCLEOTIDE SEQUENCE</scope>
    <source>
        <strain evidence="4">CHK173-259</strain>
    </source>
</reference>
<accession>A0A9D1QU79</accession>
<name>A0A9D1QU79_9LACO</name>
<feature type="region of interest" description="Disordered" evidence="2">
    <location>
        <begin position="55"/>
        <end position="93"/>
    </location>
</feature>
<dbReference type="InterPro" id="IPR009459">
    <property type="entry name" value="MucBP_dom"/>
</dbReference>
<feature type="region of interest" description="Disordered" evidence="2">
    <location>
        <begin position="330"/>
        <end position="377"/>
    </location>
</feature>
<dbReference type="Pfam" id="PF06458">
    <property type="entry name" value="MucBP"/>
    <property type="match status" value="1"/>
</dbReference>
<evidence type="ECO:0000313" key="5">
    <source>
        <dbReference type="Proteomes" id="UP000886822"/>
    </source>
</evidence>
<sequence>MLTKCERGEYLSLLGISLFSFSLLQGKAVTAHADLNIQTEQSSLVIKAKTKDSSTKLGQATTSSSNSTIALSKGNTSTSNQPSGDENNLDETTDVIHGDTKTTLTDISNVEKQPVAKMAKVVVRYVLGTGGEIRTETLTGKVGEKYTAKAIVFDDKKDFILKGPDTISGVFGLGPEAITFVYKVPRVRQEIKNGMSIYKVFYGDGSLKYVQIVNGKNEITLSRDGKGVPIAAFQGTDGYGKGRIEYFTSKTKKKLSSKMEVAYLSTRNSWYFFEKNTTTNVVRVFRVNNKTGELSVKTFSLNSSSYSVGKMIGILGIKNQSFIRHFMQPSSNKKRENHAPSNVGPIAGTSSDTKLEHNPSAKLKKSVTSKGRTDTLPQTSETQSYYAVYGILLLLFSLITPFRGEKKEQ</sequence>